<dbReference type="InterPro" id="IPR050776">
    <property type="entry name" value="Ank_Repeat/CDKN_Inhibitor"/>
</dbReference>
<evidence type="ECO:0008006" key="6">
    <source>
        <dbReference type="Google" id="ProtNLM"/>
    </source>
</evidence>
<dbReference type="EMBL" id="MU855890">
    <property type="protein sequence ID" value="KAK3898734.1"/>
    <property type="molecule type" value="Genomic_DNA"/>
</dbReference>
<dbReference type="PROSITE" id="PS50088">
    <property type="entry name" value="ANK_REPEAT"/>
    <property type="match status" value="1"/>
</dbReference>
<feature type="repeat" description="ANK" evidence="3">
    <location>
        <begin position="90"/>
        <end position="122"/>
    </location>
</feature>
<evidence type="ECO:0000313" key="4">
    <source>
        <dbReference type="EMBL" id="KAK3898734.1"/>
    </source>
</evidence>
<name>A0AAN6MDZ0_9PEZI</name>
<evidence type="ECO:0000256" key="2">
    <source>
        <dbReference type="ARBA" id="ARBA00023043"/>
    </source>
</evidence>
<dbReference type="Pfam" id="PF12796">
    <property type="entry name" value="Ank_2"/>
    <property type="match status" value="1"/>
</dbReference>
<gene>
    <name evidence="4" type="ORF">C8A05DRAFT_18732</name>
</gene>
<keyword evidence="2 3" id="KW-0040">ANK repeat</keyword>
<keyword evidence="1" id="KW-0677">Repeat</keyword>
<dbReference type="SMART" id="SM00248">
    <property type="entry name" value="ANK"/>
    <property type="match status" value="2"/>
</dbReference>
<dbReference type="Gene3D" id="1.25.40.20">
    <property type="entry name" value="Ankyrin repeat-containing domain"/>
    <property type="match status" value="1"/>
</dbReference>
<sequence>MPATQQESHEISVLAGQGETAKLATLVRKIAERECASPGEILMACKDDFQQTAAHIAAAAGQTRSIETLAELLGTKDNRAAYFSMANRFSGDYPVHSAMRHGFLGAFKALVASGADPTVKNRFGDMVVDYLGDFEQEEVLRVVEEHQGAVMPELRARLGLSTGTK</sequence>
<proteinExistence type="predicted"/>
<dbReference type="InterPro" id="IPR036770">
    <property type="entry name" value="Ankyrin_rpt-contain_sf"/>
</dbReference>
<organism evidence="4 5">
    <name type="scientific">Staphylotrichum tortipilum</name>
    <dbReference type="NCBI Taxonomy" id="2831512"/>
    <lineage>
        <taxon>Eukaryota</taxon>
        <taxon>Fungi</taxon>
        <taxon>Dikarya</taxon>
        <taxon>Ascomycota</taxon>
        <taxon>Pezizomycotina</taxon>
        <taxon>Sordariomycetes</taxon>
        <taxon>Sordariomycetidae</taxon>
        <taxon>Sordariales</taxon>
        <taxon>Chaetomiaceae</taxon>
        <taxon>Staphylotrichum</taxon>
    </lineage>
</organism>
<keyword evidence="5" id="KW-1185">Reference proteome</keyword>
<evidence type="ECO:0000313" key="5">
    <source>
        <dbReference type="Proteomes" id="UP001303889"/>
    </source>
</evidence>
<evidence type="ECO:0000256" key="1">
    <source>
        <dbReference type="ARBA" id="ARBA00022737"/>
    </source>
</evidence>
<accession>A0AAN6MDZ0</accession>
<protein>
    <recommendedName>
        <fullName evidence="6">Ankyrin repeat domain-containing protein</fullName>
    </recommendedName>
</protein>
<dbReference type="AlphaFoldDB" id="A0AAN6MDZ0"/>
<dbReference type="PANTHER" id="PTHR24201">
    <property type="entry name" value="ANK_REP_REGION DOMAIN-CONTAINING PROTEIN"/>
    <property type="match status" value="1"/>
</dbReference>
<dbReference type="PROSITE" id="PS50297">
    <property type="entry name" value="ANK_REP_REGION"/>
    <property type="match status" value="1"/>
</dbReference>
<dbReference type="SUPFAM" id="SSF48403">
    <property type="entry name" value="Ankyrin repeat"/>
    <property type="match status" value="1"/>
</dbReference>
<dbReference type="Proteomes" id="UP001303889">
    <property type="component" value="Unassembled WGS sequence"/>
</dbReference>
<comment type="caution">
    <text evidence="4">The sequence shown here is derived from an EMBL/GenBank/DDBJ whole genome shotgun (WGS) entry which is preliminary data.</text>
</comment>
<reference evidence="4" key="2">
    <citation type="submission" date="2023-05" db="EMBL/GenBank/DDBJ databases">
        <authorList>
            <consortium name="Lawrence Berkeley National Laboratory"/>
            <person name="Steindorff A."/>
            <person name="Hensen N."/>
            <person name="Bonometti L."/>
            <person name="Westerberg I."/>
            <person name="Brannstrom I.O."/>
            <person name="Guillou S."/>
            <person name="Cros-Aarteil S."/>
            <person name="Calhoun S."/>
            <person name="Haridas S."/>
            <person name="Kuo A."/>
            <person name="Mondo S."/>
            <person name="Pangilinan J."/>
            <person name="Riley R."/>
            <person name="Labutti K."/>
            <person name="Andreopoulos B."/>
            <person name="Lipzen A."/>
            <person name="Chen C."/>
            <person name="Yanf M."/>
            <person name="Daum C."/>
            <person name="Ng V."/>
            <person name="Clum A."/>
            <person name="Ohm R."/>
            <person name="Martin F."/>
            <person name="Silar P."/>
            <person name="Natvig D."/>
            <person name="Lalanne C."/>
            <person name="Gautier V."/>
            <person name="Ament-Velasquez S.L."/>
            <person name="Kruys A."/>
            <person name="Hutchinson M.I."/>
            <person name="Powell A.J."/>
            <person name="Barry K."/>
            <person name="Miller A.N."/>
            <person name="Grigoriev I.V."/>
            <person name="Debuchy R."/>
            <person name="Gladieux P."/>
            <person name="Thoren M.H."/>
            <person name="Johannesson H."/>
        </authorList>
    </citation>
    <scope>NUCLEOTIDE SEQUENCE</scope>
    <source>
        <strain evidence="4">CBS 103.79</strain>
    </source>
</reference>
<evidence type="ECO:0000256" key="3">
    <source>
        <dbReference type="PROSITE-ProRule" id="PRU00023"/>
    </source>
</evidence>
<reference evidence="4" key="1">
    <citation type="journal article" date="2023" name="Mol. Phylogenet. Evol.">
        <title>Genome-scale phylogeny and comparative genomics of the fungal order Sordariales.</title>
        <authorList>
            <person name="Hensen N."/>
            <person name="Bonometti L."/>
            <person name="Westerberg I."/>
            <person name="Brannstrom I.O."/>
            <person name="Guillou S."/>
            <person name="Cros-Aarteil S."/>
            <person name="Calhoun S."/>
            <person name="Haridas S."/>
            <person name="Kuo A."/>
            <person name="Mondo S."/>
            <person name="Pangilinan J."/>
            <person name="Riley R."/>
            <person name="LaButti K."/>
            <person name="Andreopoulos B."/>
            <person name="Lipzen A."/>
            <person name="Chen C."/>
            <person name="Yan M."/>
            <person name="Daum C."/>
            <person name="Ng V."/>
            <person name="Clum A."/>
            <person name="Steindorff A."/>
            <person name="Ohm R.A."/>
            <person name="Martin F."/>
            <person name="Silar P."/>
            <person name="Natvig D.O."/>
            <person name="Lalanne C."/>
            <person name="Gautier V."/>
            <person name="Ament-Velasquez S.L."/>
            <person name="Kruys A."/>
            <person name="Hutchinson M.I."/>
            <person name="Powell A.J."/>
            <person name="Barry K."/>
            <person name="Miller A.N."/>
            <person name="Grigoriev I.V."/>
            <person name="Debuchy R."/>
            <person name="Gladieux P."/>
            <person name="Hiltunen Thoren M."/>
            <person name="Johannesson H."/>
        </authorList>
    </citation>
    <scope>NUCLEOTIDE SEQUENCE</scope>
    <source>
        <strain evidence="4">CBS 103.79</strain>
    </source>
</reference>
<dbReference type="InterPro" id="IPR002110">
    <property type="entry name" value="Ankyrin_rpt"/>
</dbReference>